<accession>A0A8X6TWP4</accession>
<comment type="caution">
    <text evidence="1">The sequence shown here is derived from an EMBL/GenBank/DDBJ whole genome shotgun (WGS) entry which is preliminary data.</text>
</comment>
<dbReference type="AlphaFoldDB" id="A0A8X6TWP4"/>
<name>A0A8X6TWP4_NEPPI</name>
<protein>
    <submittedName>
        <fullName evidence="1">Uncharacterized protein</fullName>
    </submittedName>
</protein>
<reference evidence="1" key="1">
    <citation type="submission" date="2020-08" db="EMBL/GenBank/DDBJ databases">
        <title>Multicomponent nature underlies the extraordinary mechanical properties of spider dragline silk.</title>
        <authorList>
            <person name="Kono N."/>
            <person name="Nakamura H."/>
            <person name="Mori M."/>
            <person name="Yoshida Y."/>
            <person name="Ohtoshi R."/>
            <person name="Malay A.D."/>
            <person name="Moran D.A.P."/>
            <person name="Tomita M."/>
            <person name="Numata K."/>
            <person name="Arakawa K."/>
        </authorList>
    </citation>
    <scope>NUCLEOTIDE SEQUENCE</scope>
</reference>
<keyword evidence="2" id="KW-1185">Reference proteome</keyword>
<evidence type="ECO:0000313" key="2">
    <source>
        <dbReference type="Proteomes" id="UP000887013"/>
    </source>
</evidence>
<dbReference type="Proteomes" id="UP000887013">
    <property type="component" value="Unassembled WGS sequence"/>
</dbReference>
<organism evidence="1 2">
    <name type="scientific">Nephila pilipes</name>
    <name type="common">Giant wood spider</name>
    <name type="synonym">Nephila maculata</name>
    <dbReference type="NCBI Taxonomy" id="299642"/>
    <lineage>
        <taxon>Eukaryota</taxon>
        <taxon>Metazoa</taxon>
        <taxon>Ecdysozoa</taxon>
        <taxon>Arthropoda</taxon>
        <taxon>Chelicerata</taxon>
        <taxon>Arachnida</taxon>
        <taxon>Araneae</taxon>
        <taxon>Araneomorphae</taxon>
        <taxon>Entelegynae</taxon>
        <taxon>Araneoidea</taxon>
        <taxon>Nephilidae</taxon>
        <taxon>Nephila</taxon>
    </lineage>
</organism>
<evidence type="ECO:0000313" key="1">
    <source>
        <dbReference type="EMBL" id="GFT54468.1"/>
    </source>
</evidence>
<dbReference type="EMBL" id="BMAW01066305">
    <property type="protein sequence ID" value="GFT54468.1"/>
    <property type="molecule type" value="Genomic_DNA"/>
</dbReference>
<proteinExistence type="predicted"/>
<sequence>MGRELRRTGQRVFSLPRLLGFAREKQTFRLPDFCVGKLLVGWLWFRKVDAVEDGEEPPVCKSIQFLFVYFRLTEDGRYES</sequence>
<gene>
    <name evidence="1" type="ORF">NPIL_534081</name>
</gene>